<evidence type="ECO:0000313" key="2">
    <source>
        <dbReference type="EMBL" id="OQO07670.1"/>
    </source>
</evidence>
<name>A0A1V8T8J7_9PEZI</name>
<feature type="compositionally biased region" description="Low complexity" evidence="1">
    <location>
        <begin position="315"/>
        <end position="327"/>
    </location>
</feature>
<proteinExistence type="predicted"/>
<dbReference type="EMBL" id="NAJO01000014">
    <property type="protein sequence ID" value="OQO07670.1"/>
    <property type="molecule type" value="Genomic_DNA"/>
</dbReference>
<accession>A0A1V8T8J7</accession>
<evidence type="ECO:0000256" key="1">
    <source>
        <dbReference type="SAM" id="MobiDB-lite"/>
    </source>
</evidence>
<dbReference type="Proteomes" id="UP000192596">
    <property type="component" value="Unassembled WGS sequence"/>
</dbReference>
<evidence type="ECO:0000313" key="3">
    <source>
        <dbReference type="Proteomes" id="UP000192596"/>
    </source>
</evidence>
<organism evidence="2 3">
    <name type="scientific">Cryoendolithus antarcticus</name>
    <dbReference type="NCBI Taxonomy" id="1507870"/>
    <lineage>
        <taxon>Eukaryota</taxon>
        <taxon>Fungi</taxon>
        <taxon>Dikarya</taxon>
        <taxon>Ascomycota</taxon>
        <taxon>Pezizomycotina</taxon>
        <taxon>Dothideomycetes</taxon>
        <taxon>Dothideomycetidae</taxon>
        <taxon>Cladosporiales</taxon>
        <taxon>Cladosporiaceae</taxon>
        <taxon>Cryoendolithus</taxon>
    </lineage>
</organism>
<feature type="compositionally biased region" description="Polar residues" evidence="1">
    <location>
        <begin position="273"/>
        <end position="282"/>
    </location>
</feature>
<dbReference type="OrthoDB" id="3944128at2759"/>
<dbReference type="AlphaFoldDB" id="A0A1V8T8J7"/>
<protein>
    <submittedName>
        <fullName evidence="2">Uncharacterized protein</fullName>
    </submittedName>
</protein>
<comment type="caution">
    <text evidence="2">The sequence shown here is derived from an EMBL/GenBank/DDBJ whole genome shotgun (WGS) entry which is preliminary data.</text>
</comment>
<feature type="region of interest" description="Disordered" evidence="1">
    <location>
        <begin position="267"/>
        <end position="338"/>
    </location>
</feature>
<sequence>MSVTGIAMSTYTAPLWSNATVNTTTSSIYVPAPNATALNCIPCTLFQFEPGYATWSSTAPVEALATTQLIVDPNRNTTSTSIICNTAVLDSYTSAFDVAYSLNDQCELVAKYIAVFGGGGVTAGFQWATATLTEPSGVHIQIGGNVNGLGEISTTDADGQSVCETFQTFYSTPLGVYTGPLTTDVTATWTKTETYTLTDGNSSELTTQTTTETANGGGLWLMPDLSSYFPGLAAISQCGSYIIPGGVPIALQPASYVMLPASTLPRTLPGPPSTTLVSNGPTSEAARPGNSPVTALPLVTGGPQPTSPAEPVGRSSANNAASPSAGKPAPPTEAEPTTAVVVPVPHPAKPSKPSPPNAVSVLDSALASKAPSTPGSPPIIPAIASYIASGIAPQQGGPSDAAPAVPQFSIVPSVPGGYIIGGSKTIQPGGPPATMAGTTFSALPFGQGVAVIGAGHASTVAVGDTGSASQAGGIDVAVVNGPPSYVYNGHSISAGGAAYTNAGTVYSALPSAGGVLVSANGAQNTIPYAAIATPPPQDNELTGSGADSAFVVGDGTFSAGGQAITILGTVYSALPAGLGILISAEGVQSTIPYSALATAAPIAIALANVSPGSIYVFGGTTLSAGGPALTSMGEVYSALPDGAGILASSSGQSSTISPGASLNGVPVSIATGASPGYVIAGTTLSAGGTAVTSAGVVYSALLSGSGVLQIANGRTTTLHPPTITTSARLPEVVAMGSDYVIEGSITLTPGGPEGLIFGTEYTALPSGAGVLMIAHGQFTTLTAVSTAAPSGVSNGGASRTGFTSAVGTDGPDAATSAAGHVNMSSTLCISSALLLLLLLRIGPGP</sequence>
<reference evidence="3" key="1">
    <citation type="submission" date="2017-03" db="EMBL/GenBank/DDBJ databases">
        <title>Genomes of endolithic fungi from Antarctica.</title>
        <authorList>
            <person name="Coleine C."/>
            <person name="Masonjones S."/>
            <person name="Stajich J.E."/>
        </authorList>
    </citation>
    <scope>NUCLEOTIDE SEQUENCE [LARGE SCALE GENOMIC DNA]</scope>
    <source>
        <strain evidence="3">CCFEE 5527</strain>
    </source>
</reference>
<gene>
    <name evidence="2" type="ORF">B0A48_07367</name>
</gene>
<dbReference type="InParanoid" id="A0A1V8T8J7"/>
<keyword evidence="3" id="KW-1185">Reference proteome</keyword>
<dbReference type="STRING" id="1507870.A0A1V8T8J7"/>